<sequence>MAIWDMRTQIDALIDRLPSNALERTIALPDGVWSWLKRMGCIAGAHSTPQPDGTLLCPAGTPLYPQGQRPERDGSLRVVYAARIAGIAIAVSLREERQGYGAATNVRCCM</sequence>
<evidence type="ECO:0000313" key="1">
    <source>
        <dbReference type="EMBL" id="GHO85899.1"/>
    </source>
</evidence>
<protein>
    <recommendedName>
        <fullName evidence="3">RES domain-containing protein</fullName>
    </recommendedName>
</protein>
<name>A0ABQ3VJP1_9CHLR</name>
<reference evidence="1 2" key="1">
    <citation type="journal article" date="2021" name="Int. J. Syst. Evol. Microbiol.">
        <title>Reticulibacter mediterranei gen. nov., sp. nov., within the new family Reticulibacteraceae fam. nov., and Ktedonospora formicarum gen. nov., sp. nov., Ktedonobacter robiniae sp. nov., Dictyobacter formicarum sp. nov. and Dictyobacter arantiisoli sp. nov., belonging to the class Ktedonobacteria.</title>
        <authorList>
            <person name="Yabe S."/>
            <person name="Zheng Y."/>
            <person name="Wang C.M."/>
            <person name="Sakai Y."/>
            <person name="Abe K."/>
            <person name="Yokota A."/>
            <person name="Donadio S."/>
            <person name="Cavaletti L."/>
            <person name="Monciardini P."/>
        </authorList>
    </citation>
    <scope>NUCLEOTIDE SEQUENCE [LARGE SCALE GENOMIC DNA]</scope>
    <source>
        <strain evidence="1 2">SOSP1-9</strain>
    </source>
</reference>
<proteinExistence type="predicted"/>
<accession>A0ABQ3VJP1</accession>
<dbReference type="Proteomes" id="UP000635565">
    <property type="component" value="Unassembled WGS sequence"/>
</dbReference>
<organism evidence="1 2">
    <name type="scientific">Dictyobacter formicarum</name>
    <dbReference type="NCBI Taxonomy" id="2778368"/>
    <lineage>
        <taxon>Bacteria</taxon>
        <taxon>Bacillati</taxon>
        <taxon>Chloroflexota</taxon>
        <taxon>Ktedonobacteria</taxon>
        <taxon>Ktedonobacterales</taxon>
        <taxon>Dictyobacteraceae</taxon>
        <taxon>Dictyobacter</taxon>
    </lineage>
</organism>
<dbReference type="EMBL" id="BNJJ01000010">
    <property type="protein sequence ID" value="GHO85899.1"/>
    <property type="molecule type" value="Genomic_DNA"/>
</dbReference>
<evidence type="ECO:0000313" key="2">
    <source>
        <dbReference type="Proteomes" id="UP000635565"/>
    </source>
</evidence>
<keyword evidence="2" id="KW-1185">Reference proteome</keyword>
<evidence type="ECO:0008006" key="3">
    <source>
        <dbReference type="Google" id="ProtNLM"/>
    </source>
</evidence>
<comment type="caution">
    <text evidence="1">The sequence shown here is derived from an EMBL/GenBank/DDBJ whole genome shotgun (WGS) entry which is preliminary data.</text>
</comment>
<gene>
    <name evidence="1" type="ORF">KSZ_39050</name>
</gene>